<organism evidence="1 2">
    <name type="scientific">Rhizobium hainanense</name>
    <dbReference type="NCBI Taxonomy" id="52131"/>
    <lineage>
        <taxon>Bacteria</taxon>
        <taxon>Pseudomonadati</taxon>
        <taxon>Pseudomonadota</taxon>
        <taxon>Alphaproteobacteria</taxon>
        <taxon>Hyphomicrobiales</taxon>
        <taxon>Rhizobiaceae</taxon>
        <taxon>Rhizobium/Agrobacterium group</taxon>
        <taxon>Rhizobium</taxon>
    </lineage>
</organism>
<reference evidence="2" key="1">
    <citation type="submission" date="2016-08" db="EMBL/GenBank/DDBJ databases">
        <authorList>
            <person name="Varghese N."/>
            <person name="Submissions Spin"/>
        </authorList>
    </citation>
    <scope>NUCLEOTIDE SEQUENCE [LARGE SCALE GENOMIC DNA]</scope>
    <source>
        <strain evidence="2">CCBAU 57015</strain>
    </source>
</reference>
<sequence length="80" mass="8707">MKDGVPQIGLVDLDGGYRVGTFDRNDIGSKAELEPQVRTDAFRAAIEAAKLVSSKYKAENKDASAQLYETLAKAFEAQLD</sequence>
<dbReference type="Proteomes" id="UP000186228">
    <property type="component" value="Unassembled WGS sequence"/>
</dbReference>
<dbReference type="AlphaFoldDB" id="A0A1C3W7K3"/>
<keyword evidence="2" id="KW-1185">Reference proteome</keyword>
<evidence type="ECO:0000313" key="1">
    <source>
        <dbReference type="EMBL" id="SCB36003.1"/>
    </source>
</evidence>
<dbReference type="EMBL" id="FMAC01000012">
    <property type="protein sequence ID" value="SCB36003.1"/>
    <property type="molecule type" value="Genomic_DNA"/>
</dbReference>
<proteinExistence type="predicted"/>
<accession>A0A1C3W7K3</accession>
<gene>
    <name evidence="1" type="ORF">GA0061100_112137</name>
</gene>
<protein>
    <submittedName>
        <fullName evidence="1">Uncharacterized protein</fullName>
    </submittedName>
</protein>
<evidence type="ECO:0000313" key="2">
    <source>
        <dbReference type="Proteomes" id="UP000186228"/>
    </source>
</evidence>
<name>A0A1C3W7K3_9HYPH</name>